<dbReference type="SMART" id="SM00347">
    <property type="entry name" value="HTH_MARR"/>
    <property type="match status" value="1"/>
</dbReference>
<dbReference type="RefSeq" id="WP_182064201.1">
    <property type="nucleotide sequence ID" value="NZ_CP106879.1"/>
</dbReference>
<organism evidence="2 3">
    <name type="scientific">Curtobacterium poinsettiae</name>
    <dbReference type="NCBI Taxonomy" id="159612"/>
    <lineage>
        <taxon>Bacteria</taxon>
        <taxon>Bacillati</taxon>
        <taxon>Actinomycetota</taxon>
        <taxon>Actinomycetes</taxon>
        <taxon>Micrococcales</taxon>
        <taxon>Microbacteriaceae</taxon>
        <taxon>Curtobacterium</taxon>
    </lineage>
</organism>
<dbReference type="PROSITE" id="PS50995">
    <property type="entry name" value="HTH_MARR_2"/>
    <property type="match status" value="1"/>
</dbReference>
<feature type="domain" description="HTH marR-type" evidence="1">
    <location>
        <begin position="23"/>
        <end position="159"/>
    </location>
</feature>
<name>A0A9Q9P9V1_9MICO</name>
<dbReference type="InterPro" id="IPR036390">
    <property type="entry name" value="WH_DNA-bd_sf"/>
</dbReference>
<accession>A0A9Q9P9V1</accession>
<dbReference type="InterPro" id="IPR039422">
    <property type="entry name" value="MarR/SlyA-like"/>
</dbReference>
<dbReference type="InterPro" id="IPR036388">
    <property type="entry name" value="WH-like_DNA-bd_sf"/>
</dbReference>
<reference evidence="2" key="1">
    <citation type="submission" date="2022-09" db="EMBL/GenBank/DDBJ databases">
        <title>Taxonomy of Curtobacterium flaccumfaciens.</title>
        <authorList>
            <person name="Osdaghi E."/>
            <person name="Taghavi S.M."/>
            <person name="Hamidizade M."/>
            <person name="Abachi H."/>
            <person name="Fazliarab A."/>
            <person name="Baeyen S."/>
            <person name="Portier P."/>
            <person name="Van Vaerenbergh J."/>
            <person name="Jacques M.-A."/>
        </authorList>
    </citation>
    <scope>NUCLEOTIDE SEQUENCE</scope>
    <source>
        <strain evidence="2">AGQB46</strain>
    </source>
</reference>
<protein>
    <submittedName>
        <fullName evidence="2">MarR family transcriptional regulator</fullName>
    </submittedName>
</protein>
<sequence length="171" mass="18500">MSDEADPRRGSDVFGRQPRTAEGAAALASLQALSDSVHEADEQALRTLGMLPVDALALRHLVLAHRDGRLVNATQLARVLRLSTAGITKLIDRLVRDGRAERQPNPRDRRGIIITATASAEQDLARAYGHVESPLIATIDALSADEVTAVRRFASRLAEALRQELPFPGTP</sequence>
<dbReference type="KEGG" id="cpoi:OE229_03110"/>
<dbReference type="PRINTS" id="PR00598">
    <property type="entry name" value="HTHMARR"/>
</dbReference>
<dbReference type="Proteomes" id="UP001062223">
    <property type="component" value="Chromosome"/>
</dbReference>
<dbReference type="AlphaFoldDB" id="A0A9Q9P9V1"/>
<dbReference type="EMBL" id="CP106879">
    <property type="protein sequence ID" value="UYC81468.1"/>
    <property type="molecule type" value="Genomic_DNA"/>
</dbReference>
<gene>
    <name evidence="2" type="ORF">OE229_03110</name>
</gene>
<dbReference type="PANTHER" id="PTHR33164:SF43">
    <property type="entry name" value="HTH-TYPE TRANSCRIPTIONAL REPRESSOR YETL"/>
    <property type="match status" value="1"/>
</dbReference>
<evidence type="ECO:0000259" key="1">
    <source>
        <dbReference type="PROSITE" id="PS50995"/>
    </source>
</evidence>
<evidence type="ECO:0000313" key="2">
    <source>
        <dbReference type="EMBL" id="UYC81468.1"/>
    </source>
</evidence>
<dbReference type="Pfam" id="PF12802">
    <property type="entry name" value="MarR_2"/>
    <property type="match status" value="1"/>
</dbReference>
<dbReference type="PANTHER" id="PTHR33164">
    <property type="entry name" value="TRANSCRIPTIONAL REGULATOR, MARR FAMILY"/>
    <property type="match status" value="1"/>
</dbReference>
<dbReference type="InterPro" id="IPR000835">
    <property type="entry name" value="HTH_MarR-typ"/>
</dbReference>
<dbReference type="SUPFAM" id="SSF46785">
    <property type="entry name" value="Winged helix' DNA-binding domain"/>
    <property type="match status" value="1"/>
</dbReference>
<proteinExistence type="predicted"/>
<dbReference type="GO" id="GO:0006950">
    <property type="term" value="P:response to stress"/>
    <property type="evidence" value="ECO:0007669"/>
    <property type="project" value="TreeGrafter"/>
</dbReference>
<dbReference type="Gene3D" id="1.10.10.10">
    <property type="entry name" value="Winged helix-like DNA-binding domain superfamily/Winged helix DNA-binding domain"/>
    <property type="match status" value="1"/>
</dbReference>
<dbReference type="GO" id="GO:0003700">
    <property type="term" value="F:DNA-binding transcription factor activity"/>
    <property type="evidence" value="ECO:0007669"/>
    <property type="project" value="InterPro"/>
</dbReference>
<evidence type="ECO:0000313" key="3">
    <source>
        <dbReference type="Proteomes" id="UP001062223"/>
    </source>
</evidence>